<dbReference type="Proteomes" id="UP000649617">
    <property type="component" value="Unassembled WGS sequence"/>
</dbReference>
<sequence>MRGLLEAPLDQAWLANLARSLERRLHFWTSELEETWAAWHDATACMHNAGQDAMGVWREIAEVLESACQHFETQEGERLVKKPELQSALVAFAARSLEVELVNSLGLSGLHDGDASNPQNQFCVESRLNMLTAVLDLLSHLGALDRVGEELLSTSSTPKPESAVAMPTPTSRAAVQMAHRLEVLPLARPSLEVTSEGLE</sequence>
<dbReference type="AlphaFoldDB" id="A0A812LWF6"/>
<reference evidence="1" key="1">
    <citation type="submission" date="2021-02" db="EMBL/GenBank/DDBJ databases">
        <authorList>
            <person name="Dougan E. K."/>
            <person name="Rhodes N."/>
            <person name="Thang M."/>
            <person name="Chan C."/>
        </authorList>
    </citation>
    <scope>NUCLEOTIDE SEQUENCE</scope>
</reference>
<dbReference type="OrthoDB" id="425909at2759"/>
<organism evidence="1 2">
    <name type="scientific">Symbiodinium pilosum</name>
    <name type="common">Dinoflagellate</name>
    <dbReference type="NCBI Taxonomy" id="2952"/>
    <lineage>
        <taxon>Eukaryota</taxon>
        <taxon>Sar</taxon>
        <taxon>Alveolata</taxon>
        <taxon>Dinophyceae</taxon>
        <taxon>Suessiales</taxon>
        <taxon>Symbiodiniaceae</taxon>
        <taxon>Symbiodinium</taxon>
    </lineage>
</organism>
<accession>A0A812LWF6</accession>
<evidence type="ECO:0000313" key="1">
    <source>
        <dbReference type="EMBL" id="CAE7247990.1"/>
    </source>
</evidence>
<keyword evidence="2" id="KW-1185">Reference proteome</keyword>
<proteinExistence type="predicted"/>
<comment type="caution">
    <text evidence="1">The sequence shown here is derived from an EMBL/GenBank/DDBJ whole genome shotgun (WGS) entry which is preliminary data.</text>
</comment>
<dbReference type="EMBL" id="CAJNIZ010006208">
    <property type="protein sequence ID" value="CAE7247990.1"/>
    <property type="molecule type" value="Genomic_DNA"/>
</dbReference>
<evidence type="ECO:0000313" key="2">
    <source>
        <dbReference type="Proteomes" id="UP000649617"/>
    </source>
</evidence>
<gene>
    <name evidence="1" type="ORF">SPIL2461_LOCUS4622</name>
</gene>
<protein>
    <submittedName>
        <fullName evidence="1">Uncharacterized protein</fullName>
    </submittedName>
</protein>
<name>A0A812LWF6_SYMPI</name>
<feature type="non-terminal residue" evidence="1">
    <location>
        <position position="1"/>
    </location>
</feature>